<keyword evidence="10" id="KW-1185">Reference proteome</keyword>
<feature type="compositionally biased region" description="Gly residues" evidence="6">
    <location>
        <begin position="697"/>
        <end position="708"/>
    </location>
</feature>
<dbReference type="Pfam" id="PF08711">
    <property type="entry name" value="Med26"/>
    <property type="match status" value="1"/>
</dbReference>
<feature type="domain" description="TFIIS N-terminal" evidence="8">
    <location>
        <begin position="478"/>
        <end position="560"/>
    </location>
</feature>
<evidence type="ECO:0000259" key="8">
    <source>
        <dbReference type="PROSITE" id="PS51319"/>
    </source>
</evidence>
<dbReference type="GO" id="GO:0000785">
    <property type="term" value="C:chromatin"/>
    <property type="evidence" value="ECO:0007669"/>
    <property type="project" value="TreeGrafter"/>
</dbReference>
<dbReference type="InterPro" id="IPR017923">
    <property type="entry name" value="TFIIS_N"/>
</dbReference>
<organism evidence="9 10">
    <name type="scientific">Rhodotorula diobovata</name>
    <dbReference type="NCBI Taxonomy" id="5288"/>
    <lineage>
        <taxon>Eukaryota</taxon>
        <taxon>Fungi</taxon>
        <taxon>Dikarya</taxon>
        <taxon>Basidiomycota</taxon>
        <taxon>Pucciniomycotina</taxon>
        <taxon>Microbotryomycetes</taxon>
        <taxon>Sporidiobolales</taxon>
        <taxon>Sporidiobolaceae</taxon>
        <taxon>Rhodotorula</taxon>
    </lineage>
</organism>
<evidence type="ECO:0000256" key="3">
    <source>
        <dbReference type="ARBA" id="ARBA00022833"/>
    </source>
</evidence>
<feature type="compositionally biased region" description="Low complexity" evidence="6">
    <location>
        <begin position="671"/>
        <end position="681"/>
    </location>
</feature>
<dbReference type="GO" id="GO:0005634">
    <property type="term" value="C:nucleus"/>
    <property type="evidence" value="ECO:0007669"/>
    <property type="project" value="UniProtKB-SubCell"/>
</dbReference>
<evidence type="ECO:0000256" key="6">
    <source>
        <dbReference type="SAM" id="MobiDB-lite"/>
    </source>
</evidence>
<feature type="compositionally biased region" description="Basic and acidic residues" evidence="6">
    <location>
        <begin position="577"/>
        <end position="586"/>
    </location>
</feature>
<evidence type="ECO:0000259" key="7">
    <source>
        <dbReference type="PROSITE" id="PS50103"/>
    </source>
</evidence>
<dbReference type="SUPFAM" id="SSF47676">
    <property type="entry name" value="Conserved domain common to transcription factors TFIIS, elongin A, CRSP70"/>
    <property type="match status" value="1"/>
</dbReference>
<evidence type="ECO:0000313" key="10">
    <source>
        <dbReference type="Proteomes" id="UP000311382"/>
    </source>
</evidence>
<evidence type="ECO:0000256" key="2">
    <source>
        <dbReference type="ARBA" id="ARBA00022771"/>
    </source>
</evidence>
<dbReference type="PANTHER" id="PTHR46557">
    <property type="entry name" value="SERINE/THREONINE-PROTEIN PHOSPHATASE 1 REGULATORY SUBUNIT 10-RELATED"/>
    <property type="match status" value="1"/>
</dbReference>
<feature type="region of interest" description="Disordered" evidence="6">
    <location>
        <begin position="264"/>
        <end position="346"/>
    </location>
</feature>
<keyword evidence="1 5" id="KW-0479">Metal-binding</keyword>
<dbReference type="PROSITE" id="PS50103">
    <property type="entry name" value="ZF_C3H1"/>
    <property type="match status" value="1"/>
</dbReference>
<reference evidence="9 10" key="1">
    <citation type="submission" date="2019-03" db="EMBL/GenBank/DDBJ databases">
        <title>Rhodosporidium diobovatum UCD-FST 08-225 genome sequencing, assembly, and annotation.</title>
        <authorList>
            <person name="Fakankun I.U."/>
            <person name="Fristensky B."/>
            <person name="Levin D.B."/>
        </authorList>
    </citation>
    <scope>NUCLEOTIDE SEQUENCE [LARGE SCALE GENOMIC DNA]</scope>
    <source>
        <strain evidence="9 10">UCD-FST 08-225</strain>
    </source>
</reference>
<evidence type="ECO:0000256" key="4">
    <source>
        <dbReference type="PROSITE-ProRule" id="PRU00649"/>
    </source>
</evidence>
<dbReference type="EMBL" id="SOZI01000179">
    <property type="protein sequence ID" value="TNY17739.1"/>
    <property type="molecule type" value="Genomic_DNA"/>
</dbReference>
<evidence type="ECO:0000313" key="9">
    <source>
        <dbReference type="EMBL" id="TNY17739.1"/>
    </source>
</evidence>
<protein>
    <recommendedName>
        <fullName evidence="11">C3H1-type domain-containing protein</fullName>
    </recommendedName>
</protein>
<dbReference type="InterPro" id="IPR036855">
    <property type="entry name" value="Znf_CCCH_sf"/>
</dbReference>
<keyword evidence="2 5" id="KW-0863">Zinc-finger</keyword>
<feature type="compositionally biased region" description="Low complexity" evidence="6">
    <location>
        <begin position="562"/>
        <end position="574"/>
    </location>
</feature>
<feature type="region of interest" description="Disordered" evidence="6">
    <location>
        <begin position="63"/>
        <end position="116"/>
    </location>
</feature>
<feature type="compositionally biased region" description="Pro residues" evidence="6">
    <location>
        <begin position="656"/>
        <end position="670"/>
    </location>
</feature>
<keyword evidence="3 5" id="KW-0862">Zinc</keyword>
<feature type="compositionally biased region" description="Basic and acidic residues" evidence="6">
    <location>
        <begin position="440"/>
        <end position="453"/>
    </location>
</feature>
<dbReference type="InterPro" id="IPR035441">
    <property type="entry name" value="TFIIS/LEDGF_dom_sf"/>
</dbReference>
<dbReference type="Gene3D" id="1.20.930.10">
    <property type="entry name" value="Conserved domain common to transcription factors TFIIS, elongin A, CRSP70"/>
    <property type="match status" value="1"/>
</dbReference>
<dbReference type="PANTHER" id="PTHR46557:SF1">
    <property type="entry name" value="SERINE_THREONINE-PROTEIN PHOSPHATASE 1 REGULATORY SUBUNIT 10"/>
    <property type="match status" value="1"/>
</dbReference>
<dbReference type="InterPro" id="IPR000571">
    <property type="entry name" value="Znf_CCCH"/>
</dbReference>
<feature type="region of interest" description="Disordered" evidence="6">
    <location>
        <begin position="812"/>
        <end position="843"/>
    </location>
</feature>
<evidence type="ECO:0000256" key="5">
    <source>
        <dbReference type="PROSITE-ProRule" id="PRU00723"/>
    </source>
</evidence>
<feature type="region of interest" description="Disordered" evidence="6">
    <location>
        <begin position="562"/>
        <end position="639"/>
    </location>
</feature>
<keyword evidence="4" id="KW-0539">Nucleus</keyword>
<feature type="zinc finger region" description="C3H1-type" evidence="5">
    <location>
        <begin position="1071"/>
        <end position="1098"/>
    </location>
</feature>
<feature type="region of interest" description="Disordered" evidence="6">
    <location>
        <begin position="1018"/>
        <end position="1076"/>
    </location>
</feature>
<feature type="compositionally biased region" description="Low complexity" evidence="6">
    <location>
        <begin position="591"/>
        <end position="607"/>
    </location>
</feature>
<dbReference type="STRING" id="5288.A0A5C5FN71"/>
<sequence length="1098" mass="112581">MPLLPGALSVHHSLRHLAKTAWDVEFLSNPTFASWTQGHVGADPPKKDEHLVDYVRARIPSRPSPYAPSASDLPPLPSITLSSSSPSPASSPPASPAPASAPAPAPPADANSMSFDGGFDDVLDMSSYAADEPSGLDDGANAFVDHSMDQFRTHSPVEPLFSSVQGAHLRAPSPFATYPGAVAPFTAPGTFYSRHATPPSTSLADATVAASSLAATADLIHQGRAQGAQPPQWNGFFASSAASSAGPAAPAAVAPGALFHAGAGQPGGPTMTITPSAISAPPPASSSASASRESTPRPAAPAAAKKLAASTSSSSSSSKTVRSASPAVPAALKRSAPSPASTYSPEHWTSFLPKIRTYLDSKRLQRAPVAAAQFLVRNLHGLFTYADRSSTASPWGDASDVPPEGRAEVLSAVASYGRDEFWRAWVDEGMAAPSTGGSGKGKEKEKSAHAEGAKSDGLELLQCWLEGASQRIAASSKDKEAGAAHKGSASKERKVIELEHATLLALLKVFAKLPLTFDHLRAHTGIPKRVKRISDRATDSVVKRAAADLVTKWSKVQVAARAGSAGAAMSSSSTAKRKADEKDGPAKKAKTGTSATTTASSSTAKKPAPAPAPNPLAKAGMPSFKKQPSATSASGGAGGSSALMEAIAKLKAGSGPKPPPPPPPPAPAPGPTAVGAGAGAASSTHVAPRRTGKPTGKPGGTAGNGGGPRVRKSVKWAPDDELEKVKLIEKAVYGDENGDEGAGALGESLDESLHLMQEQEGLSLAMHFEDEFEELIDWYEPVAVTLPESPEFELLSEPKQSHELELYPASDSASMDVDMPSESLAEPPEASQDAASTPEPDDKTKRIQLSADMANDPEVLQTIEDAQMSRAGAFASSDQISALLSQLTANGIVAGLDATAFGGAPGATDGTTMTTPHAPPFGAGPAAGPQVQPPPGQISAEALDALRSYPPEQVAAIVQANPAMAAGLDLAALGLVPGAAAGPQGGFDVPPHMQQRPAYVPPGFAAAQPYDGYVPPSAQPSAWGAPPPAADLYSGYQPPSHAHGHPPSTPYGRAAPTSAMPPAPHRRGLRPKKDTPCKYFKSRMGCDWGDKCAFSHDM</sequence>
<dbReference type="OrthoDB" id="6159439at2759"/>
<comment type="subcellular location">
    <subcellularLocation>
        <location evidence="4">Nucleus</location>
    </subcellularLocation>
</comment>
<dbReference type="PROSITE" id="PS51319">
    <property type="entry name" value="TFIIS_N"/>
    <property type="match status" value="1"/>
</dbReference>
<feature type="compositionally biased region" description="Pro residues" evidence="6">
    <location>
        <begin position="89"/>
        <end position="107"/>
    </location>
</feature>
<dbReference type="GO" id="GO:0008157">
    <property type="term" value="F:protein phosphatase 1 binding"/>
    <property type="evidence" value="ECO:0007669"/>
    <property type="project" value="TreeGrafter"/>
</dbReference>
<dbReference type="GO" id="GO:0008270">
    <property type="term" value="F:zinc ion binding"/>
    <property type="evidence" value="ECO:0007669"/>
    <property type="project" value="UniProtKB-KW"/>
</dbReference>
<dbReference type="SUPFAM" id="SSF90229">
    <property type="entry name" value="CCCH zinc finger"/>
    <property type="match status" value="1"/>
</dbReference>
<dbReference type="Proteomes" id="UP000311382">
    <property type="component" value="Unassembled WGS sequence"/>
</dbReference>
<proteinExistence type="predicted"/>
<feature type="compositionally biased region" description="Low complexity" evidence="6">
    <location>
        <begin position="275"/>
        <end position="327"/>
    </location>
</feature>
<comment type="caution">
    <text evidence="9">The sequence shown here is derived from an EMBL/GenBank/DDBJ whole genome shotgun (WGS) entry which is preliminary data.</text>
</comment>
<feature type="region of interest" description="Disordered" evidence="6">
    <location>
        <begin position="432"/>
        <end position="453"/>
    </location>
</feature>
<accession>A0A5C5FN71</accession>
<feature type="region of interest" description="Disordered" evidence="6">
    <location>
        <begin position="651"/>
        <end position="713"/>
    </location>
</feature>
<feature type="domain" description="C3H1-type" evidence="7">
    <location>
        <begin position="1071"/>
        <end position="1098"/>
    </location>
</feature>
<name>A0A5C5FN71_9BASI</name>
<gene>
    <name evidence="9" type="ORF">DMC30DRAFT_93076</name>
</gene>
<evidence type="ECO:0000256" key="1">
    <source>
        <dbReference type="ARBA" id="ARBA00022723"/>
    </source>
</evidence>
<dbReference type="AlphaFoldDB" id="A0A5C5FN71"/>
<evidence type="ECO:0008006" key="11">
    <source>
        <dbReference type="Google" id="ProtNLM"/>
    </source>
</evidence>
<dbReference type="GO" id="GO:0072357">
    <property type="term" value="C:PTW/PP1 phosphatase complex"/>
    <property type="evidence" value="ECO:0007669"/>
    <property type="project" value="TreeGrafter"/>
</dbReference>